<proteinExistence type="predicted"/>
<feature type="region of interest" description="Disordered" evidence="1">
    <location>
        <begin position="37"/>
        <end position="62"/>
    </location>
</feature>
<sequence length="95" mass="10025">MTTTPELSNKLAVRGSISCIVIPLGCLLRTPARRDNPVSTLRHRPGNSTWESEGGALRLRSPPLPSSRLCKASMGNGSTSKPKAKNALGLCEALA</sequence>
<name>A0AAD9YEB5_COLKA</name>
<keyword evidence="3" id="KW-1185">Reference proteome</keyword>
<evidence type="ECO:0000313" key="2">
    <source>
        <dbReference type="EMBL" id="KAK2758493.1"/>
    </source>
</evidence>
<accession>A0AAD9YEB5</accession>
<organism evidence="2 3">
    <name type="scientific">Colletotrichum kahawae</name>
    <name type="common">Coffee berry disease fungus</name>
    <dbReference type="NCBI Taxonomy" id="34407"/>
    <lineage>
        <taxon>Eukaryota</taxon>
        <taxon>Fungi</taxon>
        <taxon>Dikarya</taxon>
        <taxon>Ascomycota</taxon>
        <taxon>Pezizomycotina</taxon>
        <taxon>Sordariomycetes</taxon>
        <taxon>Hypocreomycetidae</taxon>
        <taxon>Glomerellales</taxon>
        <taxon>Glomerellaceae</taxon>
        <taxon>Colletotrichum</taxon>
        <taxon>Colletotrichum gloeosporioides species complex</taxon>
    </lineage>
</organism>
<evidence type="ECO:0000256" key="1">
    <source>
        <dbReference type="SAM" id="MobiDB-lite"/>
    </source>
</evidence>
<dbReference type="Proteomes" id="UP001281614">
    <property type="component" value="Unassembled WGS sequence"/>
</dbReference>
<protein>
    <submittedName>
        <fullName evidence="2">Uncharacterized protein</fullName>
    </submittedName>
</protein>
<dbReference type="EMBL" id="VYYT01000189">
    <property type="protein sequence ID" value="KAK2758493.1"/>
    <property type="molecule type" value="Genomic_DNA"/>
</dbReference>
<evidence type="ECO:0000313" key="3">
    <source>
        <dbReference type="Proteomes" id="UP001281614"/>
    </source>
</evidence>
<dbReference type="AlphaFoldDB" id="A0AAD9YEB5"/>
<reference evidence="2" key="1">
    <citation type="submission" date="2023-02" db="EMBL/GenBank/DDBJ databases">
        <title>Colletotrichum kahawae CIFC_Que2 genome sequencing and assembly.</title>
        <authorList>
            <person name="Baroncelli R."/>
        </authorList>
    </citation>
    <scope>NUCLEOTIDE SEQUENCE</scope>
    <source>
        <strain evidence="2">CIFC_Que2</strain>
    </source>
</reference>
<gene>
    <name evidence="2" type="ORF">CKAH01_05541</name>
</gene>
<comment type="caution">
    <text evidence="2">The sequence shown here is derived from an EMBL/GenBank/DDBJ whole genome shotgun (WGS) entry which is preliminary data.</text>
</comment>